<dbReference type="Proteomes" id="UP000782312">
    <property type="component" value="Unassembled WGS sequence"/>
</dbReference>
<dbReference type="InterPro" id="IPR017689">
    <property type="entry name" value="BamD"/>
</dbReference>
<dbReference type="InterPro" id="IPR039565">
    <property type="entry name" value="BamD-like"/>
</dbReference>
<dbReference type="EMBL" id="JACPUR010000037">
    <property type="protein sequence ID" value="MBI3129009.1"/>
    <property type="molecule type" value="Genomic_DNA"/>
</dbReference>
<feature type="domain" description="Outer membrane lipoprotein BamD-like" evidence="6">
    <location>
        <begin position="32"/>
        <end position="211"/>
    </location>
</feature>
<feature type="chain" id="PRO_5037783879" evidence="5">
    <location>
        <begin position="26"/>
        <end position="251"/>
    </location>
</feature>
<feature type="signal peptide" evidence="5">
    <location>
        <begin position="1"/>
        <end position="25"/>
    </location>
</feature>
<dbReference type="PROSITE" id="PS51257">
    <property type="entry name" value="PROKAR_LIPOPROTEIN"/>
    <property type="match status" value="1"/>
</dbReference>
<dbReference type="InterPro" id="IPR011990">
    <property type="entry name" value="TPR-like_helical_dom_sf"/>
</dbReference>
<evidence type="ECO:0000256" key="5">
    <source>
        <dbReference type="SAM" id="SignalP"/>
    </source>
</evidence>
<dbReference type="Gene3D" id="1.25.40.10">
    <property type="entry name" value="Tetratricopeptide repeat domain"/>
    <property type="match status" value="2"/>
</dbReference>
<organism evidence="7 8">
    <name type="scientific">Tectimicrobiota bacterium</name>
    <dbReference type="NCBI Taxonomy" id="2528274"/>
    <lineage>
        <taxon>Bacteria</taxon>
        <taxon>Pseudomonadati</taxon>
        <taxon>Nitrospinota/Tectimicrobiota group</taxon>
        <taxon>Candidatus Tectimicrobiota</taxon>
    </lineage>
</organism>
<evidence type="ECO:0000256" key="4">
    <source>
        <dbReference type="PROSITE-ProRule" id="PRU00339"/>
    </source>
</evidence>
<evidence type="ECO:0000256" key="3">
    <source>
        <dbReference type="ARBA" id="ARBA00023237"/>
    </source>
</evidence>
<dbReference type="HAMAP" id="MF_00922">
    <property type="entry name" value="OM_assembly_BamD"/>
    <property type="match status" value="1"/>
</dbReference>
<evidence type="ECO:0000256" key="2">
    <source>
        <dbReference type="ARBA" id="ARBA00023136"/>
    </source>
</evidence>
<evidence type="ECO:0000256" key="1">
    <source>
        <dbReference type="ARBA" id="ARBA00022729"/>
    </source>
</evidence>
<feature type="repeat" description="TPR" evidence="4">
    <location>
        <begin position="201"/>
        <end position="234"/>
    </location>
</feature>
<dbReference type="SMART" id="SM00028">
    <property type="entry name" value="TPR"/>
    <property type="match status" value="4"/>
</dbReference>
<dbReference type="PROSITE" id="PS50005">
    <property type="entry name" value="TPR"/>
    <property type="match status" value="2"/>
</dbReference>
<evidence type="ECO:0000313" key="7">
    <source>
        <dbReference type="EMBL" id="MBI3129009.1"/>
    </source>
</evidence>
<evidence type="ECO:0000313" key="8">
    <source>
        <dbReference type="Proteomes" id="UP000782312"/>
    </source>
</evidence>
<keyword evidence="2" id="KW-0472">Membrane</keyword>
<protein>
    <submittedName>
        <fullName evidence="7">Outer membrane protein assembly factor BamD</fullName>
    </submittedName>
</protein>
<keyword evidence="1 5" id="KW-0732">Signal</keyword>
<dbReference type="AlphaFoldDB" id="A0A932MN56"/>
<proteinExistence type="inferred from homology"/>
<feature type="repeat" description="TPR" evidence="4">
    <location>
        <begin position="30"/>
        <end position="63"/>
    </location>
</feature>
<gene>
    <name evidence="7" type="primary">bamD</name>
    <name evidence="7" type="ORF">HYZ11_15490</name>
</gene>
<dbReference type="InterPro" id="IPR019734">
    <property type="entry name" value="TPR_rpt"/>
</dbReference>
<dbReference type="NCBIfam" id="TIGR03302">
    <property type="entry name" value="OM_YfiO"/>
    <property type="match status" value="1"/>
</dbReference>
<dbReference type="SUPFAM" id="SSF48452">
    <property type="entry name" value="TPR-like"/>
    <property type="match status" value="1"/>
</dbReference>
<evidence type="ECO:0000259" key="6">
    <source>
        <dbReference type="Pfam" id="PF13525"/>
    </source>
</evidence>
<reference evidence="7" key="1">
    <citation type="submission" date="2020-07" db="EMBL/GenBank/DDBJ databases">
        <title>Huge and variable diversity of episymbiotic CPR bacteria and DPANN archaea in groundwater ecosystems.</title>
        <authorList>
            <person name="He C.Y."/>
            <person name="Keren R."/>
            <person name="Whittaker M."/>
            <person name="Farag I.F."/>
            <person name="Doudna J."/>
            <person name="Cate J.H.D."/>
            <person name="Banfield J.F."/>
        </authorList>
    </citation>
    <scope>NUCLEOTIDE SEQUENCE</scope>
    <source>
        <strain evidence="7">NC_groundwater_763_Ag_S-0.2um_68_21</strain>
    </source>
</reference>
<name>A0A932MN56_UNCTE</name>
<sequence>MRSRRYSLLLLAGALLIGGCTVRQADKSSPGELMLLGQEDLRAERYESARQAFQRLLREYPDSAHRRQALLNLADSYFKGEEYIESRVQYAEYVQLYPVSRETARAYYYLGMSDYNRILEPDQEQSVTRDALKTFQELLRRFPRSEFTAQSKEKVEILRDRLARHHLFIAHFYLTKGKRVSAIPRFQEVIREFGDQPALRAEAMYYLGESYVQEESYKKAGDTFRGLIKEYPDNPLSQRAYQRLVNLSGIR</sequence>
<comment type="caution">
    <text evidence="7">The sequence shown here is derived from an EMBL/GenBank/DDBJ whole genome shotgun (WGS) entry which is preliminary data.</text>
</comment>
<keyword evidence="4" id="KW-0802">TPR repeat</keyword>
<keyword evidence="3" id="KW-0998">Cell outer membrane</keyword>
<accession>A0A932MN56</accession>
<dbReference type="Pfam" id="PF13525">
    <property type="entry name" value="YfiO"/>
    <property type="match status" value="1"/>
</dbReference>